<evidence type="ECO:0000313" key="11">
    <source>
        <dbReference type="Proteomes" id="UP001429580"/>
    </source>
</evidence>
<sequence length="543" mass="55860">MQAGAALLWLPQAAALAWAVQQLSAGAGFRAVVLPAAAVFLLGTLRALVHAAGSRLTFRAARAQLAAMRARAVTAIARRSPVDREKPASGFAASAIGEQAEAVLPYLSRYRPVRLRTALVPAAILAVVLPLSWLAALVLLVSAPLIPLFMALIGLRAKEASEAQMLEIGGMNGFLLDRLRGMTTIRALHATEATALRLRASAVALKERTMAVLRIAFLSSAVLELFSALGVALIAVYVGFHFLGQFPFGAWGGKLTLGEGLFILLLAPTFFEPLRELATVWHDRAAGEAALGALRGLAGEGDGAMLLPGALVAARASADTGARALPPAVAVRDLAFRYPGDAENVIDGFSLDVAAGEKVALLGTSGAGKSTLLALIAGLAGARTGEIAVGGMPLTGDTAASLRGRMAWIGQKPHFFAGSVARNVTLDRDRIGRADVARALTLCAIGDRAATCIVGEAGAGLSGGEALRLALARAAADPRADLILADEPTAHLDSMTAAEVTAGLLQSAAGRTLIVATHDPVLAARMDRVVRIGDAAPAGREAS</sequence>
<comment type="caution">
    <text evidence="10">The sequence shown here is derived from an EMBL/GenBank/DDBJ whole genome shotgun (WGS) entry which is preliminary data.</text>
</comment>
<reference evidence="10 11" key="1">
    <citation type="submission" date="2020-03" db="EMBL/GenBank/DDBJ databases">
        <title>Genomic Encyclopedia of Type Strains, Phase IV (KMG-IV): sequencing the most valuable type-strain genomes for metagenomic binning, comparative biology and taxonomic classification.</title>
        <authorList>
            <person name="Goeker M."/>
        </authorList>
    </citation>
    <scope>NUCLEOTIDE SEQUENCE [LARGE SCALE GENOMIC DNA]</scope>
    <source>
        <strain evidence="10 11">DSM 103870</strain>
    </source>
</reference>
<dbReference type="Gene3D" id="3.40.50.300">
    <property type="entry name" value="P-loop containing nucleotide triphosphate hydrolases"/>
    <property type="match status" value="1"/>
</dbReference>
<proteinExistence type="predicted"/>
<dbReference type="InterPro" id="IPR003593">
    <property type="entry name" value="AAA+_ATPase"/>
</dbReference>
<evidence type="ECO:0000256" key="6">
    <source>
        <dbReference type="ARBA" id="ARBA00023136"/>
    </source>
</evidence>
<feature type="transmembrane region" description="Helical" evidence="7">
    <location>
        <begin position="137"/>
        <end position="155"/>
    </location>
</feature>
<dbReference type="PROSITE" id="PS50893">
    <property type="entry name" value="ABC_TRANSPORTER_2"/>
    <property type="match status" value="1"/>
</dbReference>
<protein>
    <submittedName>
        <fullName evidence="10">ATP-binding cassette subfamily C protein CydD</fullName>
    </submittedName>
</protein>
<feature type="domain" description="ABC transporter" evidence="8">
    <location>
        <begin position="329"/>
        <end position="542"/>
    </location>
</feature>
<dbReference type="Gene3D" id="1.20.1560.10">
    <property type="entry name" value="ABC transporter type 1, transmembrane domain"/>
    <property type="match status" value="1"/>
</dbReference>
<dbReference type="CDD" id="cd18584">
    <property type="entry name" value="ABC_6TM_AarD_CydD"/>
    <property type="match status" value="1"/>
</dbReference>
<dbReference type="PANTHER" id="PTHR24221:SF261">
    <property type="entry name" value="GLUTATHIONE_L-CYSTEINE TRANSPORT SYSTEM ATP-BINDING_PERMEASE PROTEIN CYDD"/>
    <property type="match status" value="1"/>
</dbReference>
<dbReference type="Pfam" id="PF00664">
    <property type="entry name" value="ABC_membrane"/>
    <property type="match status" value="1"/>
</dbReference>
<evidence type="ECO:0000256" key="3">
    <source>
        <dbReference type="ARBA" id="ARBA00022741"/>
    </source>
</evidence>
<evidence type="ECO:0000256" key="7">
    <source>
        <dbReference type="SAM" id="Phobius"/>
    </source>
</evidence>
<feature type="transmembrane region" description="Helical" evidence="7">
    <location>
        <begin position="113"/>
        <end position="131"/>
    </location>
</feature>
<dbReference type="EMBL" id="JAASQI010000002">
    <property type="protein sequence ID" value="NIJ57428.1"/>
    <property type="molecule type" value="Genomic_DNA"/>
</dbReference>
<accession>A0ABX0UWX1</accession>
<gene>
    <name evidence="10" type="ORF">FHS82_001254</name>
</gene>
<dbReference type="SUPFAM" id="SSF52540">
    <property type="entry name" value="P-loop containing nucleoside triphosphate hydrolases"/>
    <property type="match status" value="1"/>
</dbReference>
<dbReference type="InterPro" id="IPR027417">
    <property type="entry name" value="P-loop_NTPase"/>
</dbReference>
<keyword evidence="2 7" id="KW-0812">Transmembrane</keyword>
<dbReference type="GO" id="GO:0005524">
    <property type="term" value="F:ATP binding"/>
    <property type="evidence" value="ECO:0007669"/>
    <property type="project" value="UniProtKB-KW"/>
</dbReference>
<feature type="domain" description="ABC transmembrane type-1" evidence="9">
    <location>
        <begin position="1"/>
        <end position="286"/>
    </location>
</feature>
<name>A0ABX0UWX1_9HYPH</name>
<dbReference type="InterPro" id="IPR011527">
    <property type="entry name" value="ABC1_TM_dom"/>
</dbReference>
<evidence type="ECO:0000259" key="8">
    <source>
        <dbReference type="PROSITE" id="PS50893"/>
    </source>
</evidence>
<feature type="transmembrane region" description="Helical" evidence="7">
    <location>
        <begin position="215"/>
        <end position="240"/>
    </location>
</feature>
<dbReference type="InterPro" id="IPR039421">
    <property type="entry name" value="Type_1_exporter"/>
</dbReference>
<dbReference type="CDD" id="cd03228">
    <property type="entry name" value="ABCC_MRP_Like"/>
    <property type="match status" value="1"/>
</dbReference>
<dbReference type="InterPro" id="IPR014216">
    <property type="entry name" value="ABC_transptr_CydD"/>
</dbReference>
<dbReference type="InterPro" id="IPR036640">
    <property type="entry name" value="ABC1_TM_sf"/>
</dbReference>
<dbReference type="PANTHER" id="PTHR24221">
    <property type="entry name" value="ATP-BINDING CASSETTE SUB-FAMILY B"/>
    <property type="match status" value="1"/>
</dbReference>
<keyword evidence="5 7" id="KW-1133">Transmembrane helix</keyword>
<comment type="subcellular location">
    <subcellularLocation>
        <location evidence="1">Cell membrane</location>
        <topology evidence="1">Multi-pass membrane protein</topology>
    </subcellularLocation>
</comment>
<evidence type="ECO:0000256" key="1">
    <source>
        <dbReference type="ARBA" id="ARBA00004651"/>
    </source>
</evidence>
<evidence type="ECO:0000256" key="4">
    <source>
        <dbReference type="ARBA" id="ARBA00022840"/>
    </source>
</evidence>
<keyword evidence="3" id="KW-0547">Nucleotide-binding</keyword>
<dbReference type="PROSITE" id="PS50929">
    <property type="entry name" value="ABC_TM1F"/>
    <property type="match status" value="1"/>
</dbReference>
<dbReference type="InterPro" id="IPR003439">
    <property type="entry name" value="ABC_transporter-like_ATP-bd"/>
</dbReference>
<evidence type="ECO:0000256" key="2">
    <source>
        <dbReference type="ARBA" id="ARBA00022692"/>
    </source>
</evidence>
<evidence type="ECO:0000259" key="9">
    <source>
        <dbReference type="PROSITE" id="PS50929"/>
    </source>
</evidence>
<keyword evidence="6 7" id="KW-0472">Membrane</keyword>
<dbReference type="SUPFAM" id="SSF90123">
    <property type="entry name" value="ABC transporter transmembrane region"/>
    <property type="match status" value="1"/>
</dbReference>
<feature type="transmembrane region" description="Helical" evidence="7">
    <location>
        <begin position="29"/>
        <end position="49"/>
    </location>
</feature>
<evidence type="ECO:0000256" key="5">
    <source>
        <dbReference type="ARBA" id="ARBA00022989"/>
    </source>
</evidence>
<keyword evidence="11" id="KW-1185">Reference proteome</keyword>
<dbReference type="Pfam" id="PF00005">
    <property type="entry name" value="ABC_tran"/>
    <property type="match status" value="1"/>
</dbReference>
<dbReference type="Proteomes" id="UP001429580">
    <property type="component" value="Unassembled WGS sequence"/>
</dbReference>
<evidence type="ECO:0000313" key="10">
    <source>
        <dbReference type="EMBL" id="NIJ57428.1"/>
    </source>
</evidence>
<dbReference type="NCBIfam" id="TIGR02857">
    <property type="entry name" value="CydD"/>
    <property type="match status" value="1"/>
</dbReference>
<organism evidence="10 11">
    <name type="scientific">Pseudochelatococcus lubricantis</name>
    <dbReference type="NCBI Taxonomy" id="1538102"/>
    <lineage>
        <taxon>Bacteria</taxon>
        <taxon>Pseudomonadati</taxon>
        <taxon>Pseudomonadota</taxon>
        <taxon>Alphaproteobacteria</taxon>
        <taxon>Hyphomicrobiales</taxon>
        <taxon>Chelatococcaceae</taxon>
        <taxon>Pseudochelatococcus</taxon>
    </lineage>
</organism>
<dbReference type="SMART" id="SM00382">
    <property type="entry name" value="AAA"/>
    <property type="match status" value="1"/>
</dbReference>
<keyword evidence="4 10" id="KW-0067">ATP-binding</keyword>